<proteinExistence type="predicted"/>
<accession>A0A410G950</accession>
<dbReference type="EMBL" id="CP022987">
    <property type="protein sequence ID" value="QAA92839.1"/>
    <property type="molecule type" value="Genomic_DNA"/>
</dbReference>
<dbReference type="InterPro" id="IPR050563">
    <property type="entry name" value="4-hydroxybenzoyl-CoA_TE"/>
</dbReference>
<dbReference type="Pfam" id="PF13279">
    <property type="entry name" value="4HBT_2"/>
    <property type="match status" value="1"/>
</dbReference>
<name>A0A410G950_9BURK</name>
<dbReference type="KEGG" id="pus:CKA81_02495"/>
<dbReference type="Gene3D" id="3.10.129.10">
    <property type="entry name" value="Hotdog Thioesterase"/>
    <property type="match status" value="1"/>
</dbReference>
<dbReference type="AlphaFoldDB" id="A0A410G950"/>
<dbReference type="GO" id="GO:0047617">
    <property type="term" value="F:fatty acyl-CoA hydrolase activity"/>
    <property type="evidence" value="ECO:0007669"/>
    <property type="project" value="TreeGrafter"/>
</dbReference>
<organism evidence="1 2">
    <name type="scientific">Pollutimonas thiosulfatoxidans</name>
    <dbReference type="NCBI Taxonomy" id="2028345"/>
    <lineage>
        <taxon>Bacteria</taxon>
        <taxon>Pseudomonadati</taxon>
        <taxon>Pseudomonadota</taxon>
        <taxon>Betaproteobacteria</taxon>
        <taxon>Burkholderiales</taxon>
        <taxon>Alcaligenaceae</taxon>
        <taxon>Pollutimonas</taxon>
    </lineage>
</organism>
<evidence type="ECO:0000313" key="2">
    <source>
        <dbReference type="Proteomes" id="UP000283474"/>
    </source>
</evidence>
<gene>
    <name evidence="1" type="ORF">CKA81_02495</name>
</gene>
<dbReference type="SUPFAM" id="SSF54637">
    <property type="entry name" value="Thioesterase/thiol ester dehydrase-isomerase"/>
    <property type="match status" value="1"/>
</dbReference>
<evidence type="ECO:0000313" key="1">
    <source>
        <dbReference type="EMBL" id="QAA92839.1"/>
    </source>
</evidence>
<dbReference type="Proteomes" id="UP000283474">
    <property type="component" value="Chromosome"/>
</dbReference>
<protein>
    <submittedName>
        <fullName evidence="1">Thioesterase</fullName>
    </submittedName>
</protein>
<keyword evidence="2" id="KW-1185">Reference proteome</keyword>
<reference evidence="1 2" key="1">
    <citation type="submission" date="2017-08" db="EMBL/GenBank/DDBJ databases">
        <authorList>
            <person name="Park S.-J."/>
            <person name="Kim H."/>
        </authorList>
    </citation>
    <scope>NUCLEOTIDE SEQUENCE [LARGE SCALE GENOMIC DNA]</scope>
    <source>
        <strain evidence="2">ye3</strain>
    </source>
</reference>
<sequence length="146" mass="15831">MPASVSSSLPPLGGVFHTAMPVRWGDLDALNHVNNTVYLRFFEEARVRLLARAGIVMPSDKVGVLAHVSCDFLKPLMYPAVAVVTQTLKRVGRSSLDMQVSLEREDEPGVIYARGNYVLVCVDAASGKSAAWDPQELAQLASALTY</sequence>
<dbReference type="OrthoDB" id="9799036at2"/>
<dbReference type="PANTHER" id="PTHR31793:SF24">
    <property type="entry name" value="LONG-CHAIN ACYL-COA THIOESTERASE FADM"/>
    <property type="match status" value="1"/>
</dbReference>
<dbReference type="RefSeq" id="WP_128353888.1">
    <property type="nucleotide sequence ID" value="NZ_CP022987.1"/>
</dbReference>
<dbReference type="InterPro" id="IPR029069">
    <property type="entry name" value="HotDog_dom_sf"/>
</dbReference>
<dbReference type="CDD" id="cd00586">
    <property type="entry name" value="4HBT"/>
    <property type="match status" value="1"/>
</dbReference>
<dbReference type="PANTHER" id="PTHR31793">
    <property type="entry name" value="4-HYDROXYBENZOYL-COA THIOESTERASE FAMILY MEMBER"/>
    <property type="match status" value="1"/>
</dbReference>